<sequence>MRKVFRIEGNQLLTMTYAGFKRFIVDVHPGELNPNELPSFHSFKFEENEPLSFSVRLTYYEATKSQLTLNKEFAEYVRTTGYDHVILCGPNGASIATKIIKYKVRWYYTVKFGSQWRKFVSTNGFVSGDVLNFMFIDKEKNNVMRVIKLQD</sequence>
<organism evidence="1 2">
    <name type="scientific">Trifolium pratense</name>
    <name type="common">Red clover</name>
    <dbReference type="NCBI Taxonomy" id="57577"/>
    <lineage>
        <taxon>Eukaryota</taxon>
        <taxon>Viridiplantae</taxon>
        <taxon>Streptophyta</taxon>
        <taxon>Embryophyta</taxon>
        <taxon>Tracheophyta</taxon>
        <taxon>Spermatophyta</taxon>
        <taxon>Magnoliopsida</taxon>
        <taxon>eudicotyledons</taxon>
        <taxon>Gunneridae</taxon>
        <taxon>Pentapetalae</taxon>
        <taxon>rosids</taxon>
        <taxon>fabids</taxon>
        <taxon>Fabales</taxon>
        <taxon>Fabaceae</taxon>
        <taxon>Papilionoideae</taxon>
        <taxon>50 kb inversion clade</taxon>
        <taxon>NPAAA clade</taxon>
        <taxon>Hologalegina</taxon>
        <taxon>IRL clade</taxon>
        <taxon>Trifolieae</taxon>
        <taxon>Trifolium</taxon>
    </lineage>
</organism>
<evidence type="ECO:0000313" key="2">
    <source>
        <dbReference type="Proteomes" id="UP001177021"/>
    </source>
</evidence>
<protein>
    <submittedName>
        <fullName evidence="1">Uncharacterized protein</fullName>
    </submittedName>
</protein>
<keyword evidence="2" id="KW-1185">Reference proteome</keyword>
<proteinExistence type="predicted"/>
<comment type="caution">
    <text evidence="1">The sequence shown here is derived from an EMBL/GenBank/DDBJ whole genome shotgun (WGS) entry which is preliminary data.</text>
</comment>
<dbReference type="Proteomes" id="UP001177021">
    <property type="component" value="Unassembled WGS sequence"/>
</dbReference>
<dbReference type="EMBL" id="CASHSV030000024">
    <property type="protein sequence ID" value="CAJ2642162.1"/>
    <property type="molecule type" value="Genomic_DNA"/>
</dbReference>
<name>A0ACB0JEU7_TRIPR</name>
<gene>
    <name evidence="1" type="ORF">MILVUS5_LOCUS11671</name>
</gene>
<reference evidence="1" key="1">
    <citation type="submission" date="2023-10" db="EMBL/GenBank/DDBJ databases">
        <authorList>
            <person name="Rodriguez Cubillos JULIANA M."/>
            <person name="De Vega J."/>
        </authorList>
    </citation>
    <scope>NUCLEOTIDE SEQUENCE</scope>
</reference>
<evidence type="ECO:0000313" key="1">
    <source>
        <dbReference type="EMBL" id="CAJ2642162.1"/>
    </source>
</evidence>
<accession>A0ACB0JEU7</accession>